<keyword evidence="3" id="KW-1185">Reference proteome</keyword>
<dbReference type="EMBL" id="VIGB01000003">
    <property type="protein sequence ID" value="TQF01822.1"/>
    <property type="molecule type" value="Genomic_DNA"/>
</dbReference>
<evidence type="ECO:0000313" key="3">
    <source>
        <dbReference type="Proteomes" id="UP000319103"/>
    </source>
</evidence>
<comment type="caution">
    <text evidence="2">The sequence shown here is derived from an EMBL/GenBank/DDBJ whole genome shotgun (WGS) entry which is preliminary data.</text>
</comment>
<dbReference type="Proteomes" id="UP000319103">
    <property type="component" value="Unassembled WGS sequence"/>
</dbReference>
<name>A0A540VYI3_9ACTN</name>
<dbReference type="AlphaFoldDB" id="A0A540VYI3"/>
<keyword evidence="1" id="KW-0732">Signal</keyword>
<organism evidence="2 3">
    <name type="scientific">Kitasatospora acidiphila</name>
    <dbReference type="NCBI Taxonomy" id="2567942"/>
    <lineage>
        <taxon>Bacteria</taxon>
        <taxon>Bacillati</taxon>
        <taxon>Actinomycetota</taxon>
        <taxon>Actinomycetes</taxon>
        <taxon>Kitasatosporales</taxon>
        <taxon>Streptomycetaceae</taxon>
        <taxon>Kitasatospora</taxon>
    </lineage>
</organism>
<dbReference type="OrthoDB" id="9966215at2"/>
<sequence>MQRTATKLTTMTIATAALVLAGTTAFAGSAAADGSRNRLSGPPVTVLQCEEGGGFVATDIRTRRDYCEGGEYNGRYVTWDY</sequence>
<feature type="signal peptide" evidence="1">
    <location>
        <begin position="1"/>
        <end position="27"/>
    </location>
</feature>
<dbReference type="RefSeq" id="WP_141632545.1">
    <property type="nucleotide sequence ID" value="NZ_VIGB01000003.1"/>
</dbReference>
<proteinExistence type="predicted"/>
<reference evidence="2 3" key="1">
    <citation type="submission" date="2019-06" db="EMBL/GenBank/DDBJ databases">
        <title>Description of Kitasatospora acidophila sp. nov. isolated from pine grove soil, and reclassification of Streptomyces novaecaesareae to Kitasatospora novaeceasareae comb. nov.</title>
        <authorList>
            <person name="Kim M.J."/>
        </authorList>
    </citation>
    <scope>NUCLEOTIDE SEQUENCE [LARGE SCALE GENOMIC DNA]</scope>
    <source>
        <strain evidence="2 3">MMS16-CNU292</strain>
    </source>
</reference>
<accession>A0A540VYI3</accession>
<evidence type="ECO:0000313" key="2">
    <source>
        <dbReference type="EMBL" id="TQF01822.1"/>
    </source>
</evidence>
<feature type="chain" id="PRO_5022180049" evidence="1">
    <location>
        <begin position="28"/>
        <end position="81"/>
    </location>
</feature>
<protein>
    <submittedName>
        <fullName evidence="2">Uncharacterized protein</fullName>
    </submittedName>
</protein>
<evidence type="ECO:0000256" key="1">
    <source>
        <dbReference type="SAM" id="SignalP"/>
    </source>
</evidence>
<gene>
    <name evidence="2" type="ORF">E6W39_05565</name>
</gene>